<name>A0A1G4JFS8_9SACH</name>
<dbReference type="GO" id="GO:0008270">
    <property type="term" value="F:zinc ion binding"/>
    <property type="evidence" value="ECO:0007669"/>
    <property type="project" value="UniProtKB-KW"/>
</dbReference>
<evidence type="ECO:0000256" key="1">
    <source>
        <dbReference type="ARBA" id="ARBA00000900"/>
    </source>
</evidence>
<dbReference type="GO" id="GO:0061630">
    <property type="term" value="F:ubiquitin protein ligase activity"/>
    <property type="evidence" value="ECO:0007669"/>
    <property type="project" value="UniProtKB-UniRule"/>
</dbReference>
<dbReference type="GO" id="GO:0017116">
    <property type="term" value="F:single-stranded DNA helicase activity"/>
    <property type="evidence" value="ECO:0007669"/>
    <property type="project" value="EnsemblFungi"/>
</dbReference>
<keyword evidence="11 17" id="KW-0833">Ubl conjugation pathway</keyword>
<comment type="subcellular location">
    <subcellularLocation>
        <location evidence="2 17">Nucleus</location>
    </subcellularLocation>
</comment>
<feature type="compositionally biased region" description="Basic and acidic residues" evidence="18">
    <location>
        <begin position="416"/>
        <end position="440"/>
    </location>
</feature>
<dbReference type="PANTHER" id="PTHR14134">
    <property type="entry name" value="E3 UBIQUITIN-PROTEIN LIGASE RAD18"/>
    <property type="match status" value="1"/>
</dbReference>
<evidence type="ECO:0000256" key="15">
    <source>
        <dbReference type="ARBA" id="ARBA00023242"/>
    </source>
</evidence>
<evidence type="ECO:0000313" key="22">
    <source>
        <dbReference type="Proteomes" id="UP000190274"/>
    </source>
</evidence>
<proteinExistence type="inferred from homology"/>
<dbReference type="EMBL" id="LT598455">
    <property type="protein sequence ID" value="SCU89176.1"/>
    <property type="molecule type" value="Genomic_DNA"/>
</dbReference>
<dbReference type="PANTHER" id="PTHR14134:SF2">
    <property type="entry name" value="E3 UBIQUITIN-PROTEIN LIGASE RAD18"/>
    <property type="match status" value="1"/>
</dbReference>
<dbReference type="NCBIfam" id="TIGR00599">
    <property type="entry name" value="rad18"/>
    <property type="match status" value="1"/>
</dbReference>
<keyword evidence="22" id="KW-1185">Reference proteome</keyword>
<evidence type="ECO:0000256" key="3">
    <source>
        <dbReference type="ARBA" id="ARBA00004906"/>
    </source>
</evidence>
<dbReference type="SUPFAM" id="SSF57850">
    <property type="entry name" value="RING/U-box"/>
    <property type="match status" value="1"/>
</dbReference>
<sequence>MPRRTNLEEITNVSDPRDFLQTTIPELTDIDTLLRCHICKDFLKTPVLTPCGHTFCSLCIREYLKRELKCPLCLAELRESMLKSEYLVNEIVASYGEVRTKLLETLSVVRSLSTGDHNDSSLIELPDGRNSVATHNKNSSHKHFDVEDDEDLQIIETRDNLPLSKRGIQDITTAHKKPRKDSSKSGIASLLNKAKSPDPRQDLANCPICVKSFPVDFLQRTHLDECLSVGAVDMETADSNNLPQESIVQSAKIDSSVPRQSLPSLETPTNLHFNRYLESSSNASVTRLAKLNFSSMSLQQLKAKLSALKLPTTGSRQQMINRYNHYEMLWNSNYLDAINPVDERELRRRLANWESSHNCASDLTQNAGAISRYLNKNPMKDFRTDKFDRRGWMLAHRRIFRRLIKEAKDGLQYSESTDKRAEEHNSYDTCHNDSSIKDPDVIPSNQLVTKPNPVAFSSQKSTET</sequence>
<comment type="pathway">
    <text evidence="3 17">Protein modification; protein ubiquitination.</text>
</comment>
<evidence type="ECO:0000259" key="20">
    <source>
        <dbReference type="PROSITE" id="PS50800"/>
    </source>
</evidence>
<dbReference type="PROSITE" id="PS00518">
    <property type="entry name" value="ZF_RING_1"/>
    <property type="match status" value="1"/>
</dbReference>
<comment type="subunit">
    <text evidence="17">Interacts with E2 UBC2, forming a complex with ubiquitin ligase activity.</text>
</comment>
<dbReference type="Pfam" id="PF13923">
    <property type="entry name" value="zf-C3HC4_2"/>
    <property type="match status" value="1"/>
</dbReference>
<feature type="region of interest" description="Disordered" evidence="18">
    <location>
        <begin position="411"/>
        <end position="464"/>
    </location>
</feature>
<dbReference type="EC" id="2.3.2.27" evidence="5 17"/>
<dbReference type="InterPro" id="IPR004580">
    <property type="entry name" value="Rad18_fungi"/>
</dbReference>
<dbReference type="PROSITE" id="PS50800">
    <property type="entry name" value="SAP"/>
    <property type="match status" value="1"/>
</dbReference>
<feature type="domain" description="SAP" evidence="20">
    <location>
        <begin position="293"/>
        <end position="327"/>
    </location>
</feature>
<keyword evidence="12 17" id="KW-0862">Zinc</keyword>
<evidence type="ECO:0000256" key="9">
    <source>
        <dbReference type="ARBA" id="ARBA00022763"/>
    </source>
</evidence>
<comment type="function">
    <text evidence="17">E3 RING-finger protein, member of the UBC2/RAD6 epistasis group. Associates to the E2 ubiquitin conjugating enzyme UBC2/RAD6 to form the UBC2-RAD18 ubiquitin ligase complex involved in postreplicative repair (PRR) of damaged DNA.</text>
</comment>
<evidence type="ECO:0000256" key="7">
    <source>
        <dbReference type="ARBA" id="ARBA00022679"/>
    </source>
</evidence>
<evidence type="ECO:0000256" key="17">
    <source>
        <dbReference type="RuleBase" id="RU368093"/>
    </source>
</evidence>
<keyword evidence="9 17" id="KW-0227">DNA damage</keyword>
<dbReference type="InterPro" id="IPR017907">
    <property type="entry name" value="Znf_RING_CS"/>
</dbReference>
<evidence type="ECO:0000256" key="13">
    <source>
        <dbReference type="ARBA" id="ARBA00023125"/>
    </source>
</evidence>
<comment type="catalytic activity">
    <reaction evidence="1 17">
        <text>S-ubiquitinyl-[E2 ubiquitin-conjugating enzyme]-L-cysteine + [acceptor protein]-L-lysine = [E2 ubiquitin-conjugating enzyme]-L-cysteine + N(6)-ubiquitinyl-[acceptor protein]-L-lysine.</text>
        <dbReference type="EC" id="2.3.2.27"/>
    </reaction>
</comment>
<dbReference type="UniPathway" id="UPA00143"/>
<dbReference type="InterPro" id="IPR001841">
    <property type="entry name" value="Znf_RING"/>
</dbReference>
<dbReference type="Proteomes" id="UP000190274">
    <property type="component" value="Chromosome E"/>
</dbReference>
<dbReference type="GO" id="GO:0097505">
    <property type="term" value="C:Rad6-Rad18 complex"/>
    <property type="evidence" value="ECO:0007669"/>
    <property type="project" value="EnsemblFungi"/>
</dbReference>
<evidence type="ECO:0000256" key="10">
    <source>
        <dbReference type="ARBA" id="ARBA00022771"/>
    </source>
</evidence>
<dbReference type="InterPro" id="IPR039577">
    <property type="entry name" value="Rad18"/>
</dbReference>
<evidence type="ECO:0000256" key="4">
    <source>
        <dbReference type="ARBA" id="ARBA00009506"/>
    </source>
</evidence>
<keyword evidence="8 17" id="KW-0479">Metal-binding</keyword>
<keyword evidence="7 17" id="KW-0808">Transferase</keyword>
<dbReference type="GO" id="GO:0003697">
    <property type="term" value="F:single-stranded DNA binding"/>
    <property type="evidence" value="ECO:0007669"/>
    <property type="project" value="UniProtKB-UniRule"/>
</dbReference>
<protein>
    <recommendedName>
        <fullName evidence="6 17">Postreplication repair E3 ubiquitin-protein ligase RAD18</fullName>
        <ecNumber evidence="5 17">2.3.2.27</ecNumber>
    </recommendedName>
    <alternativeName>
        <fullName evidence="17">RING-type E3 ubiquitin transferase RAD18</fullName>
    </alternativeName>
</protein>
<dbReference type="FunFam" id="3.30.40.10:FF:000172">
    <property type="entry name" value="E3 ubiquitin-protein ligase RAD18"/>
    <property type="match status" value="1"/>
</dbReference>
<dbReference type="AlphaFoldDB" id="A0A1G4JFS8"/>
<evidence type="ECO:0000256" key="16">
    <source>
        <dbReference type="PROSITE-ProRule" id="PRU00175"/>
    </source>
</evidence>
<dbReference type="SMART" id="SM00184">
    <property type="entry name" value="RING"/>
    <property type="match status" value="1"/>
</dbReference>
<dbReference type="GO" id="GO:0070987">
    <property type="term" value="P:error-free translesion synthesis"/>
    <property type="evidence" value="ECO:0007669"/>
    <property type="project" value="EnsemblFungi"/>
</dbReference>
<evidence type="ECO:0000259" key="19">
    <source>
        <dbReference type="PROSITE" id="PS50089"/>
    </source>
</evidence>
<dbReference type="GO" id="GO:0006281">
    <property type="term" value="P:DNA repair"/>
    <property type="evidence" value="ECO:0007669"/>
    <property type="project" value="UniProtKB-KW"/>
</dbReference>
<dbReference type="GO" id="GO:0042275">
    <property type="term" value="P:error-free postreplication DNA repair"/>
    <property type="evidence" value="ECO:0007669"/>
    <property type="project" value="EnsemblFungi"/>
</dbReference>
<dbReference type="GO" id="GO:0005634">
    <property type="term" value="C:nucleus"/>
    <property type="evidence" value="ECO:0007669"/>
    <property type="project" value="UniProtKB-SubCell"/>
</dbReference>
<dbReference type="STRING" id="1266660.A0A1G4JFS8"/>
<dbReference type="Pfam" id="PF02037">
    <property type="entry name" value="SAP"/>
    <property type="match status" value="1"/>
</dbReference>
<evidence type="ECO:0000256" key="11">
    <source>
        <dbReference type="ARBA" id="ARBA00022786"/>
    </source>
</evidence>
<evidence type="ECO:0000256" key="8">
    <source>
        <dbReference type="ARBA" id="ARBA00022723"/>
    </source>
</evidence>
<comment type="similarity">
    <text evidence="4 17">Belongs to the RAD18 family.</text>
</comment>
<dbReference type="GO" id="GO:0042276">
    <property type="term" value="P:error-prone translesion synthesis"/>
    <property type="evidence" value="ECO:0007669"/>
    <property type="project" value="EnsemblFungi"/>
</dbReference>
<evidence type="ECO:0000313" key="21">
    <source>
        <dbReference type="EMBL" id="SCU89176.1"/>
    </source>
</evidence>
<evidence type="ECO:0000256" key="18">
    <source>
        <dbReference type="SAM" id="MobiDB-lite"/>
    </source>
</evidence>
<reference evidence="22" key="1">
    <citation type="submission" date="2016-03" db="EMBL/GenBank/DDBJ databases">
        <authorList>
            <person name="Devillers H."/>
        </authorList>
    </citation>
    <scope>NUCLEOTIDE SEQUENCE [LARGE SCALE GENOMIC DNA]</scope>
</reference>
<dbReference type="OrthoDB" id="9049620at2759"/>
<evidence type="ECO:0000256" key="12">
    <source>
        <dbReference type="ARBA" id="ARBA00022833"/>
    </source>
</evidence>
<keyword evidence="15 17" id="KW-0539">Nucleus</keyword>
<dbReference type="SMART" id="SM00513">
    <property type="entry name" value="SAP"/>
    <property type="match status" value="1"/>
</dbReference>
<feature type="region of interest" description="Disordered" evidence="18">
    <location>
        <begin position="166"/>
        <end position="185"/>
    </location>
</feature>
<gene>
    <name evidence="21" type="ORF">LADA_0E14070G</name>
</gene>
<dbReference type="PROSITE" id="PS50089">
    <property type="entry name" value="ZF_RING_2"/>
    <property type="match status" value="1"/>
</dbReference>
<dbReference type="InterPro" id="IPR013083">
    <property type="entry name" value="Znf_RING/FYVE/PHD"/>
</dbReference>
<feature type="domain" description="RING-type" evidence="19">
    <location>
        <begin position="36"/>
        <end position="73"/>
    </location>
</feature>
<evidence type="ECO:0000256" key="6">
    <source>
        <dbReference type="ARBA" id="ARBA00015551"/>
    </source>
</evidence>
<dbReference type="GO" id="GO:0006513">
    <property type="term" value="P:protein monoubiquitination"/>
    <property type="evidence" value="ECO:0007669"/>
    <property type="project" value="EnsemblFungi"/>
</dbReference>
<dbReference type="Gene3D" id="3.30.40.10">
    <property type="entry name" value="Zinc/RING finger domain, C3HC4 (zinc finger)"/>
    <property type="match status" value="1"/>
</dbReference>
<feature type="compositionally biased region" description="Polar residues" evidence="18">
    <location>
        <begin position="443"/>
        <end position="464"/>
    </location>
</feature>
<accession>A0A1G4JFS8</accession>
<keyword evidence="13 17" id="KW-0238">DNA-binding</keyword>
<evidence type="ECO:0000256" key="5">
    <source>
        <dbReference type="ARBA" id="ARBA00012483"/>
    </source>
</evidence>
<evidence type="ECO:0000256" key="2">
    <source>
        <dbReference type="ARBA" id="ARBA00004123"/>
    </source>
</evidence>
<dbReference type="InterPro" id="IPR003034">
    <property type="entry name" value="SAP_dom"/>
</dbReference>
<dbReference type="GO" id="GO:0000785">
    <property type="term" value="C:chromatin"/>
    <property type="evidence" value="ECO:0007669"/>
    <property type="project" value="EnsemblFungi"/>
</dbReference>
<organism evidence="21 22">
    <name type="scientific">Lachancea dasiensis</name>
    <dbReference type="NCBI Taxonomy" id="1072105"/>
    <lineage>
        <taxon>Eukaryota</taxon>
        <taxon>Fungi</taxon>
        <taxon>Dikarya</taxon>
        <taxon>Ascomycota</taxon>
        <taxon>Saccharomycotina</taxon>
        <taxon>Saccharomycetes</taxon>
        <taxon>Saccharomycetales</taxon>
        <taxon>Saccharomycetaceae</taxon>
        <taxon>Lachancea</taxon>
    </lineage>
</organism>
<keyword evidence="10 16" id="KW-0863">Zinc-finger</keyword>
<evidence type="ECO:0000256" key="14">
    <source>
        <dbReference type="ARBA" id="ARBA00023204"/>
    </source>
</evidence>
<feature type="region of interest" description="Disordered" evidence="18">
    <location>
        <begin position="123"/>
        <end position="143"/>
    </location>
</feature>
<keyword evidence="14 17" id="KW-0234">DNA repair</keyword>